<reference evidence="16 17" key="1">
    <citation type="submission" date="2020-08" db="EMBL/GenBank/DDBJ databases">
        <title>Genome sequence of Diaphorobacter ruginosibacter DSM 27467T.</title>
        <authorList>
            <person name="Hyun D.-W."/>
            <person name="Bae J.-W."/>
        </authorList>
    </citation>
    <scope>NUCLEOTIDE SEQUENCE [LARGE SCALE GENOMIC DNA]</scope>
    <source>
        <strain evidence="16 17">DSM 27467</strain>
    </source>
</reference>
<dbReference type="InterPro" id="IPR005644">
    <property type="entry name" value="NolW-like"/>
</dbReference>
<feature type="region of interest" description="Disordered" evidence="11">
    <location>
        <begin position="325"/>
        <end position="405"/>
    </location>
</feature>
<dbReference type="GO" id="GO:0015627">
    <property type="term" value="C:type II protein secretion system complex"/>
    <property type="evidence" value="ECO:0007669"/>
    <property type="project" value="InterPro"/>
</dbReference>
<comment type="similarity">
    <text evidence="2">Belongs to the bacterial secretin family. GSP D subfamily.</text>
</comment>
<keyword evidence="3 10" id="KW-0813">Transport</keyword>
<dbReference type="PRINTS" id="PR00811">
    <property type="entry name" value="BCTERIALGSPD"/>
</dbReference>
<keyword evidence="5" id="KW-0812">Transmembrane</keyword>
<feature type="chain" id="PRO_5029000442" evidence="12">
    <location>
        <begin position="34"/>
        <end position="790"/>
    </location>
</feature>
<feature type="domain" description="GspD-like N0" evidence="15">
    <location>
        <begin position="47"/>
        <end position="116"/>
    </location>
</feature>
<feature type="compositionally biased region" description="Polar residues" evidence="11">
    <location>
        <begin position="775"/>
        <end position="790"/>
    </location>
</feature>
<organism evidence="16 17">
    <name type="scientific">Diaphorobacter ruginosibacter</name>
    <dbReference type="NCBI Taxonomy" id="1715720"/>
    <lineage>
        <taxon>Bacteria</taxon>
        <taxon>Pseudomonadati</taxon>
        <taxon>Pseudomonadota</taxon>
        <taxon>Betaproteobacteria</taxon>
        <taxon>Burkholderiales</taxon>
        <taxon>Comamonadaceae</taxon>
        <taxon>Diaphorobacter</taxon>
    </lineage>
</organism>
<dbReference type="Pfam" id="PF00263">
    <property type="entry name" value="Secretin"/>
    <property type="match status" value="1"/>
</dbReference>
<keyword evidence="7" id="KW-0653">Protein transport</keyword>
<dbReference type="InterPro" id="IPR050810">
    <property type="entry name" value="Bact_Secretion_Sys_Channel"/>
</dbReference>
<protein>
    <submittedName>
        <fullName evidence="16">Type II secretion system secretin GspD</fullName>
    </submittedName>
</protein>
<keyword evidence="9" id="KW-0998">Cell outer membrane</keyword>
<dbReference type="Gene3D" id="3.30.1370.120">
    <property type="match status" value="3"/>
</dbReference>
<evidence type="ECO:0000256" key="6">
    <source>
        <dbReference type="ARBA" id="ARBA00022729"/>
    </source>
</evidence>
<evidence type="ECO:0000256" key="4">
    <source>
        <dbReference type="ARBA" id="ARBA00022452"/>
    </source>
</evidence>
<keyword evidence="4" id="KW-1134">Transmembrane beta strand</keyword>
<dbReference type="RefSeq" id="WP_187598198.1">
    <property type="nucleotide sequence ID" value="NZ_CP060714.1"/>
</dbReference>
<dbReference type="InterPro" id="IPR049371">
    <property type="entry name" value="GspD-like_N0"/>
</dbReference>
<evidence type="ECO:0000256" key="10">
    <source>
        <dbReference type="RuleBase" id="RU004004"/>
    </source>
</evidence>
<evidence type="ECO:0000259" key="13">
    <source>
        <dbReference type="Pfam" id="PF00263"/>
    </source>
</evidence>
<accession>A0A7G9RQS8</accession>
<feature type="compositionally biased region" description="Low complexity" evidence="11">
    <location>
        <begin position="385"/>
        <end position="399"/>
    </location>
</feature>
<evidence type="ECO:0000256" key="11">
    <source>
        <dbReference type="SAM" id="MobiDB-lite"/>
    </source>
</evidence>
<evidence type="ECO:0000256" key="8">
    <source>
        <dbReference type="ARBA" id="ARBA00023136"/>
    </source>
</evidence>
<feature type="domain" description="NolW-like" evidence="14">
    <location>
        <begin position="147"/>
        <end position="204"/>
    </location>
</feature>
<feature type="region of interest" description="Disordered" evidence="11">
    <location>
        <begin position="737"/>
        <end position="790"/>
    </location>
</feature>
<dbReference type="Pfam" id="PF21305">
    <property type="entry name" value="type_II_gspD_N0"/>
    <property type="match status" value="1"/>
</dbReference>
<evidence type="ECO:0000256" key="7">
    <source>
        <dbReference type="ARBA" id="ARBA00022927"/>
    </source>
</evidence>
<keyword evidence="8" id="KW-0472">Membrane</keyword>
<feature type="domain" description="Type II/III secretion system secretin-like" evidence="13">
    <location>
        <begin position="532"/>
        <end position="698"/>
    </location>
</feature>
<evidence type="ECO:0000259" key="15">
    <source>
        <dbReference type="Pfam" id="PF21305"/>
    </source>
</evidence>
<evidence type="ECO:0000256" key="5">
    <source>
        <dbReference type="ARBA" id="ARBA00022692"/>
    </source>
</evidence>
<feature type="compositionally biased region" description="Gly residues" evidence="11">
    <location>
        <begin position="369"/>
        <end position="384"/>
    </location>
</feature>
<keyword evidence="6 12" id="KW-0732">Signal</keyword>
<dbReference type="InterPro" id="IPR001775">
    <property type="entry name" value="GspD/PilQ"/>
</dbReference>
<dbReference type="InterPro" id="IPR038591">
    <property type="entry name" value="NolW-like_sf"/>
</dbReference>
<dbReference type="InterPro" id="IPR013356">
    <property type="entry name" value="T2SS_GspD"/>
</dbReference>
<dbReference type="PANTHER" id="PTHR30332">
    <property type="entry name" value="PROBABLE GENERAL SECRETION PATHWAY PROTEIN D"/>
    <property type="match status" value="1"/>
</dbReference>
<feature type="compositionally biased region" description="Gly residues" evidence="11">
    <location>
        <begin position="326"/>
        <end position="357"/>
    </location>
</feature>
<feature type="compositionally biased region" description="Low complexity" evidence="11">
    <location>
        <begin position="358"/>
        <end position="368"/>
    </location>
</feature>
<feature type="signal peptide" evidence="12">
    <location>
        <begin position="1"/>
        <end position="33"/>
    </location>
</feature>
<dbReference type="KEGG" id="drg:H9K76_03490"/>
<gene>
    <name evidence="16" type="primary">gspD</name>
    <name evidence="16" type="ORF">H9K76_03490</name>
</gene>
<comment type="subcellular location">
    <subcellularLocation>
        <location evidence="1 10">Cell outer membrane</location>
    </subcellularLocation>
</comment>
<evidence type="ECO:0000256" key="3">
    <source>
        <dbReference type="ARBA" id="ARBA00022448"/>
    </source>
</evidence>
<dbReference type="InterPro" id="IPR004846">
    <property type="entry name" value="T2SS/T3SS_dom"/>
</dbReference>
<evidence type="ECO:0000256" key="12">
    <source>
        <dbReference type="SAM" id="SignalP"/>
    </source>
</evidence>
<dbReference type="PRINTS" id="PR01032">
    <property type="entry name" value="PHAGEIV"/>
</dbReference>
<sequence length="790" mass="81450">MTLLPRHRLRTALHSIAASTLLLCAGVPMHAISAPQGSVQSNEPVTLNFANADIEAVARTIATITGRNVVVDPRVKGQLTLVTDKPVQPSVAFNQFLAALRLQGFTIVESAGLYKVVPEADAKLQTGAVTVTQGSSGTAPSGGQIATQIFKLNFENANNLVPVLRPLISPNNTINVNPGNNSLVITDYGDNLQRIARIIAAMDVSNASDVEVIPLQNAIASDLAPLVQKLVDGSGGGTPTATGTPGVQGDASYRTTLLAEPRSNALIVRAANPARLALVRSLVAKLDQAPVVGSSAATGNIHVVYLKNADAVKLAATLRAAISSGSMGGGSGSGSTGSGLPFSGGSGGMTGGLGSTGNNGLQNTSTSSSGGGLGSSGTSGGLGSLGSSQGSQNQPSTGGQIQADPSTNSLIITAPEPQYRQIRAVIDKLDGRRAQVLIESLIVEVSASKVAEFGIQWQGIMGKYGSTLGVIGTNSGQTGTNIIDLALAAAGLGSSGSTTSALSSVKPSAGMNIAIAPRINGKYYLGALANFLENTGDANVLSTPNLLTLDNEEAQIIIGENVPFVTGSYANSTGSSTVNPFTTVERKDVGLMLRVRPQISENGSVKLTLYQEVSKVNNDTAKNTNGPTTSKRAIESSVLVQDGNVIVIGGLLEDSYGLGQDKVPLMGDLPVVGGLFRNERRNRTKTNLMVFLRPVVIRDDATSDALVQDRYEAIRAMQLNNQPAESTIMRAVSDAPVLPPLNTQGKPSDNRAPAKPVPGPLLPMSSASPAEKPQATPQNWSVQDPSFTPQ</sequence>
<dbReference type="AlphaFoldDB" id="A0A7G9RQS8"/>
<evidence type="ECO:0000256" key="1">
    <source>
        <dbReference type="ARBA" id="ARBA00004442"/>
    </source>
</evidence>
<dbReference type="NCBIfam" id="TIGR02517">
    <property type="entry name" value="type_II_gspD"/>
    <property type="match status" value="1"/>
</dbReference>
<evidence type="ECO:0000259" key="14">
    <source>
        <dbReference type="Pfam" id="PF03958"/>
    </source>
</evidence>
<dbReference type="Pfam" id="PF03958">
    <property type="entry name" value="Secretin_N"/>
    <property type="match status" value="3"/>
</dbReference>
<name>A0A7G9RQS8_9BURK</name>
<feature type="domain" description="NolW-like" evidence="14">
    <location>
        <begin position="302"/>
        <end position="435"/>
    </location>
</feature>
<proteinExistence type="inferred from homology"/>
<dbReference type="GO" id="GO:0015628">
    <property type="term" value="P:protein secretion by the type II secretion system"/>
    <property type="evidence" value="ECO:0007669"/>
    <property type="project" value="InterPro"/>
</dbReference>
<dbReference type="GO" id="GO:0009279">
    <property type="term" value="C:cell outer membrane"/>
    <property type="evidence" value="ECO:0007669"/>
    <property type="project" value="UniProtKB-SubCell"/>
</dbReference>
<dbReference type="EMBL" id="CP060714">
    <property type="protein sequence ID" value="QNN57953.1"/>
    <property type="molecule type" value="Genomic_DNA"/>
</dbReference>
<evidence type="ECO:0000256" key="2">
    <source>
        <dbReference type="ARBA" id="ARBA00006980"/>
    </source>
</evidence>
<evidence type="ECO:0000256" key="9">
    <source>
        <dbReference type="ARBA" id="ARBA00023237"/>
    </source>
</evidence>
<dbReference type="PANTHER" id="PTHR30332:SF24">
    <property type="entry name" value="SECRETIN GSPD-RELATED"/>
    <property type="match status" value="1"/>
</dbReference>
<evidence type="ECO:0000313" key="16">
    <source>
        <dbReference type="EMBL" id="QNN57953.1"/>
    </source>
</evidence>
<keyword evidence="17" id="KW-1185">Reference proteome</keyword>
<dbReference type="Proteomes" id="UP000515811">
    <property type="component" value="Chromosome"/>
</dbReference>
<feature type="domain" description="NolW-like" evidence="14">
    <location>
        <begin position="210"/>
        <end position="290"/>
    </location>
</feature>
<evidence type="ECO:0000313" key="17">
    <source>
        <dbReference type="Proteomes" id="UP000515811"/>
    </source>
</evidence>